<dbReference type="EMBL" id="CAFBPJ010000002">
    <property type="protein sequence ID" value="CAB5004677.1"/>
    <property type="molecule type" value="Genomic_DNA"/>
</dbReference>
<evidence type="ECO:0000256" key="2">
    <source>
        <dbReference type="ARBA" id="ARBA00005201"/>
    </source>
</evidence>
<dbReference type="FunFam" id="2.40.30.30:FF:000003">
    <property type="entry name" value="Riboflavin biosynthesis protein"/>
    <property type="match status" value="1"/>
</dbReference>
<keyword evidence="15" id="KW-0511">Multifunctional enzyme</keyword>
<evidence type="ECO:0000256" key="12">
    <source>
        <dbReference type="ARBA" id="ARBA00022777"/>
    </source>
</evidence>
<dbReference type="NCBIfam" id="NF004160">
    <property type="entry name" value="PRK05627.1-3"/>
    <property type="match status" value="1"/>
</dbReference>
<evidence type="ECO:0000256" key="9">
    <source>
        <dbReference type="ARBA" id="ARBA00022679"/>
    </source>
</evidence>
<dbReference type="UniPathway" id="UPA00276">
    <property type="reaction ID" value="UER00406"/>
</dbReference>
<dbReference type="NCBIfam" id="TIGR00125">
    <property type="entry name" value="cyt_tran_rel"/>
    <property type="match status" value="1"/>
</dbReference>
<comment type="pathway">
    <text evidence="1">Cofactor biosynthesis; FAD biosynthesis; FAD from FMN: step 1/1.</text>
</comment>
<evidence type="ECO:0000256" key="10">
    <source>
        <dbReference type="ARBA" id="ARBA00022695"/>
    </source>
</evidence>
<dbReference type="UniPathway" id="UPA00277">
    <property type="reaction ID" value="UER00407"/>
</dbReference>
<dbReference type="InterPro" id="IPR015864">
    <property type="entry name" value="FAD_synthase"/>
</dbReference>
<dbReference type="EC" id="2.7.7.2" evidence="5"/>
<keyword evidence="8" id="KW-0288">FMN</keyword>
<dbReference type="Pfam" id="PF01687">
    <property type="entry name" value="Flavokinase"/>
    <property type="match status" value="1"/>
</dbReference>
<evidence type="ECO:0000256" key="14">
    <source>
        <dbReference type="ARBA" id="ARBA00022840"/>
    </source>
</evidence>
<feature type="domain" description="Riboflavin kinase" evidence="16">
    <location>
        <begin position="177"/>
        <end position="303"/>
    </location>
</feature>
<keyword evidence="7" id="KW-0285">Flavoprotein</keyword>
<dbReference type="SUPFAM" id="SSF52374">
    <property type="entry name" value="Nucleotidylyl transferase"/>
    <property type="match status" value="1"/>
</dbReference>
<comment type="pathway">
    <text evidence="2">Cofactor biosynthesis; FMN biosynthesis; FMN from riboflavin (ATP route): step 1/1.</text>
</comment>
<dbReference type="InterPro" id="IPR015865">
    <property type="entry name" value="Riboflavin_kinase_bac/euk"/>
</dbReference>
<evidence type="ECO:0000256" key="13">
    <source>
        <dbReference type="ARBA" id="ARBA00022827"/>
    </source>
</evidence>
<evidence type="ECO:0000256" key="11">
    <source>
        <dbReference type="ARBA" id="ARBA00022741"/>
    </source>
</evidence>
<gene>
    <name evidence="17" type="ORF">UFOPK2310_00205</name>
    <name evidence="18" type="ORF">UFOPK4092_00031</name>
</gene>
<dbReference type="InterPro" id="IPR023465">
    <property type="entry name" value="Riboflavin_kinase_dom_sf"/>
</dbReference>
<dbReference type="AlphaFoldDB" id="A0A6J6LR90"/>
<dbReference type="GO" id="GO:0008531">
    <property type="term" value="F:riboflavin kinase activity"/>
    <property type="evidence" value="ECO:0007669"/>
    <property type="project" value="UniProtKB-EC"/>
</dbReference>
<dbReference type="GO" id="GO:0003919">
    <property type="term" value="F:FMN adenylyltransferase activity"/>
    <property type="evidence" value="ECO:0007669"/>
    <property type="project" value="UniProtKB-EC"/>
</dbReference>
<dbReference type="PANTHER" id="PTHR22749:SF6">
    <property type="entry name" value="RIBOFLAVIN KINASE"/>
    <property type="match status" value="1"/>
</dbReference>
<evidence type="ECO:0000256" key="15">
    <source>
        <dbReference type="ARBA" id="ARBA00023268"/>
    </source>
</evidence>
<dbReference type="GO" id="GO:0006747">
    <property type="term" value="P:FAD biosynthetic process"/>
    <property type="evidence" value="ECO:0007669"/>
    <property type="project" value="UniProtKB-UniPathway"/>
</dbReference>
<dbReference type="CDD" id="cd02064">
    <property type="entry name" value="FAD_synthetase_N"/>
    <property type="match status" value="1"/>
</dbReference>
<evidence type="ECO:0000256" key="5">
    <source>
        <dbReference type="ARBA" id="ARBA00012393"/>
    </source>
</evidence>
<evidence type="ECO:0000256" key="6">
    <source>
        <dbReference type="ARBA" id="ARBA00018483"/>
    </source>
</evidence>
<dbReference type="InterPro" id="IPR014729">
    <property type="entry name" value="Rossmann-like_a/b/a_fold"/>
</dbReference>
<dbReference type="EC" id="2.7.1.26" evidence="4"/>
<dbReference type="NCBIfam" id="TIGR00083">
    <property type="entry name" value="ribF"/>
    <property type="match status" value="1"/>
</dbReference>
<evidence type="ECO:0000256" key="4">
    <source>
        <dbReference type="ARBA" id="ARBA00012105"/>
    </source>
</evidence>
<evidence type="ECO:0000313" key="17">
    <source>
        <dbReference type="EMBL" id="CAB4663349.1"/>
    </source>
</evidence>
<dbReference type="GO" id="GO:0005524">
    <property type="term" value="F:ATP binding"/>
    <property type="evidence" value="ECO:0007669"/>
    <property type="project" value="UniProtKB-KW"/>
</dbReference>
<evidence type="ECO:0000256" key="7">
    <source>
        <dbReference type="ARBA" id="ARBA00022630"/>
    </source>
</evidence>
<keyword evidence="9" id="KW-0808">Transferase</keyword>
<organism evidence="17">
    <name type="scientific">freshwater metagenome</name>
    <dbReference type="NCBI Taxonomy" id="449393"/>
    <lineage>
        <taxon>unclassified sequences</taxon>
        <taxon>metagenomes</taxon>
        <taxon>ecological metagenomes</taxon>
    </lineage>
</organism>
<reference evidence="17" key="1">
    <citation type="submission" date="2020-05" db="EMBL/GenBank/DDBJ databases">
        <authorList>
            <person name="Chiriac C."/>
            <person name="Salcher M."/>
            <person name="Ghai R."/>
            <person name="Kavagutti S V."/>
        </authorList>
    </citation>
    <scope>NUCLEOTIDE SEQUENCE</scope>
</reference>
<dbReference type="Gene3D" id="2.40.30.30">
    <property type="entry name" value="Riboflavin kinase-like"/>
    <property type="match status" value="1"/>
</dbReference>
<dbReference type="InterPro" id="IPR023468">
    <property type="entry name" value="Riboflavin_kinase"/>
</dbReference>
<keyword evidence="13" id="KW-0274">FAD</keyword>
<keyword evidence="12" id="KW-0418">Kinase</keyword>
<dbReference type="GO" id="GO:0009398">
    <property type="term" value="P:FMN biosynthetic process"/>
    <property type="evidence" value="ECO:0007669"/>
    <property type="project" value="UniProtKB-UniPathway"/>
</dbReference>
<sequence>MADALKSSAPAVVCLGVFDGVHRGHRALIDRARVIADELDIAVSVMTFDPHPLLVLRPELAPKMLASVSERKELLLAAGADNVYVLDFTEATSHLAPRDFVERIVVNQLNARAVVVGKNFWFGHEAAGDVQVLKALGVEYGFDVDSIDIQGGGGAQWSSTNVRRLIAAGEVAAAAEILDRDYRLAGVVVHGDERGRELGFPTANLQIDQSRAVPADGVYAGWVTTGGLGRLAAAISIGTNPQFDGAERRIEAFVLDRDDLDLYDQELSVDFVARVRGQAVFADLGALVAAMNTDVAMTRKLLAID</sequence>
<dbReference type="InterPro" id="IPR002606">
    <property type="entry name" value="Riboflavin_kinase_bac"/>
</dbReference>
<dbReference type="EMBL" id="CAEZWW010000012">
    <property type="protein sequence ID" value="CAB4663349.1"/>
    <property type="molecule type" value="Genomic_DNA"/>
</dbReference>
<keyword evidence="11" id="KW-0547">Nucleotide-binding</keyword>
<evidence type="ECO:0000256" key="3">
    <source>
        <dbReference type="ARBA" id="ARBA00010214"/>
    </source>
</evidence>
<name>A0A6J6LR90_9ZZZZ</name>
<dbReference type="FunFam" id="3.40.50.620:FF:000021">
    <property type="entry name" value="Riboflavin biosynthesis protein"/>
    <property type="match status" value="1"/>
</dbReference>
<proteinExistence type="inferred from homology"/>
<keyword evidence="14" id="KW-0067">ATP-binding</keyword>
<dbReference type="PIRSF" id="PIRSF004491">
    <property type="entry name" value="FAD_Synth"/>
    <property type="match status" value="1"/>
</dbReference>
<evidence type="ECO:0000259" key="16">
    <source>
        <dbReference type="SMART" id="SM00904"/>
    </source>
</evidence>
<dbReference type="GO" id="GO:0009231">
    <property type="term" value="P:riboflavin biosynthetic process"/>
    <property type="evidence" value="ECO:0007669"/>
    <property type="project" value="InterPro"/>
</dbReference>
<dbReference type="InterPro" id="IPR004821">
    <property type="entry name" value="Cyt_trans-like"/>
</dbReference>
<comment type="similarity">
    <text evidence="3">Belongs to the RibF family.</text>
</comment>
<dbReference type="PANTHER" id="PTHR22749">
    <property type="entry name" value="RIBOFLAVIN KINASE/FMN ADENYLYLTRANSFERASE"/>
    <property type="match status" value="1"/>
</dbReference>
<dbReference type="Gene3D" id="3.40.50.620">
    <property type="entry name" value="HUPs"/>
    <property type="match status" value="1"/>
</dbReference>
<evidence type="ECO:0000256" key="8">
    <source>
        <dbReference type="ARBA" id="ARBA00022643"/>
    </source>
</evidence>
<evidence type="ECO:0000256" key="1">
    <source>
        <dbReference type="ARBA" id="ARBA00004726"/>
    </source>
</evidence>
<evidence type="ECO:0000313" key="18">
    <source>
        <dbReference type="EMBL" id="CAB5004677.1"/>
    </source>
</evidence>
<protein>
    <recommendedName>
        <fullName evidence="6">Bifunctional riboflavin kinase/FMN adenylyltransferase</fullName>
        <ecNumber evidence="4">2.7.1.26</ecNumber>
        <ecNumber evidence="5">2.7.7.2</ecNumber>
    </recommendedName>
</protein>
<dbReference type="Pfam" id="PF06574">
    <property type="entry name" value="FAD_syn"/>
    <property type="match status" value="1"/>
</dbReference>
<keyword evidence="10" id="KW-0548">Nucleotidyltransferase</keyword>
<dbReference type="SUPFAM" id="SSF82114">
    <property type="entry name" value="Riboflavin kinase-like"/>
    <property type="match status" value="1"/>
</dbReference>
<dbReference type="SMART" id="SM00904">
    <property type="entry name" value="Flavokinase"/>
    <property type="match status" value="1"/>
</dbReference>
<accession>A0A6J6LR90</accession>